<dbReference type="Gene3D" id="1.10.10.10">
    <property type="entry name" value="Winged helix-like DNA-binding domain superfamily/Winged helix DNA-binding domain"/>
    <property type="match status" value="1"/>
</dbReference>
<dbReference type="Pfam" id="PF03551">
    <property type="entry name" value="PadR"/>
    <property type="match status" value="1"/>
</dbReference>
<evidence type="ECO:0000313" key="4">
    <source>
        <dbReference type="Proteomes" id="UP000006892"/>
    </source>
</evidence>
<organism evidence="3">
    <name type="scientific">Rhodococcus hoagii (strain 103S)</name>
    <name type="common">Rhodococcus equi</name>
    <dbReference type="NCBI Taxonomy" id="685727"/>
    <lineage>
        <taxon>Bacteria</taxon>
        <taxon>Bacillati</taxon>
        <taxon>Actinomycetota</taxon>
        <taxon>Actinomycetes</taxon>
        <taxon>Mycobacteriales</taxon>
        <taxon>Nocardiaceae</taxon>
        <taxon>Prescottella</taxon>
    </lineage>
</organism>
<gene>
    <name evidence="3" type="ordered locus">REQ_01340</name>
</gene>
<feature type="region of interest" description="Disordered" evidence="1">
    <location>
        <begin position="1"/>
        <end position="63"/>
    </location>
</feature>
<evidence type="ECO:0000256" key="1">
    <source>
        <dbReference type="SAM" id="MobiDB-lite"/>
    </source>
</evidence>
<dbReference type="InterPro" id="IPR036390">
    <property type="entry name" value="WH_DNA-bd_sf"/>
</dbReference>
<dbReference type="PANTHER" id="PTHR43252:SF2">
    <property type="entry name" value="TRANSCRIPTION REGULATOR, PADR-LIKE FAMILY"/>
    <property type="match status" value="1"/>
</dbReference>
<dbReference type="InterPro" id="IPR005149">
    <property type="entry name" value="Tscrpt_reg_PadR_N"/>
</dbReference>
<reference evidence="3" key="1">
    <citation type="journal article" date="2010" name="PLoS Genet.">
        <title>The genome of a pathogenic rhodococcus: cooptive virulence underpinned by key gene acquisitions.</title>
        <authorList>
            <person name="Letek M."/>
            <person name="Gonzalez P."/>
            <person name="Macarthur I."/>
            <person name="Rodriguez H."/>
            <person name="Freeman T.C."/>
            <person name="Valero-Rello A."/>
            <person name="Blanco M."/>
            <person name="Buckley T."/>
            <person name="Cherevach I."/>
            <person name="Fahey R."/>
            <person name="Hapeshi A."/>
            <person name="Holdstock J."/>
            <person name="Leadon D."/>
            <person name="Navas J."/>
            <person name="Ocampo A."/>
            <person name="Quail M.A."/>
            <person name="Sanders M."/>
            <person name="Scortti M.M."/>
            <person name="Prescott J.F."/>
            <person name="Fogarty U."/>
            <person name="Meijer W.G."/>
            <person name="Parkhill J."/>
            <person name="Bentley S.D."/>
            <person name="Vazquez-Boland J.A."/>
        </authorList>
    </citation>
    <scope>NUCLEOTIDE SEQUENCE [LARGE SCALE GENOMIC DNA]</scope>
    <source>
        <strain evidence="3 4">103S</strain>
    </source>
</reference>
<dbReference type="AlphaFoldDB" id="A0A3S5Y183"/>
<dbReference type="KEGG" id="req:REQ_01340"/>
<accession>A0A3S5Y183</accession>
<sequence length="215" mass="23405">MRNINHRRGPEQMHGHPAWGEEMGRQRRHHRPFDGEDPRMRGGRGRGRGHGGPRGRGGMGRAGRGDVRAAVLLLLKEDSMYGYQLMQTITDRTNGAWRPSAGAIYPKLQQLEDEGLVQTTAEGGRKLVTLTDAGREFVEQNAESWGDPFAFAGSGPDLRGPLHDLHGAARQVQMSGTAEQLAAAEKVLTDARRALYLILAGDEQDAGSGDTTTES</sequence>
<proteinExistence type="predicted"/>
<dbReference type="GeneID" id="57575642"/>
<feature type="domain" description="Transcription regulator PadR N-terminal" evidence="2">
    <location>
        <begin position="71"/>
        <end position="139"/>
    </location>
</feature>
<dbReference type="RefSeq" id="WP_013414461.1">
    <property type="nucleotide sequence ID" value="NC_014659.1"/>
</dbReference>
<dbReference type="InterPro" id="IPR036388">
    <property type="entry name" value="WH-like_DNA-bd_sf"/>
</dbReference>
<dbReference type="EMBL" id="FN563149">
    <property type="protein sequence ID" value="CBH46285.1"/>
    <property type="molecule type" value="Genomic_DNA"/>
</dbReference>
<dbReference type="PANTHER" id="PTHR43252">
    <property type="entry name" value="TRANSCRIPTIONAL REGULATOR YQJI"/>
    <property type="match status" value="1"/>
</dbReference>
<protein>
    <submittedName>
        <fullName evidence="3">PadR family transcriptional regulator</fullName>
    </submittedName>
</protein>
<feature type="compositionally biased region" description="Basic residues" evidence="1">
    <location>
        <begin position="41"/>
        <end position="53"/>
    </location>
</feature>
<evidence type="ECO:0000259" key="2">
    <source>
        <dbReference type="Pfam" id="PF03551"/>
    </source>
</evidence>
<dbReference type="SUPFAM" id="SSF46785">
    <property type="entry name" value="Winged helix' DNA-binding domain"/>
    <property type="match status" value="1"/>
</dbReference>
<dbReference type="Proteomes" id="UP001154400">
    <property type="component" value="Chromosome"/>
</dbReference>
<name>A0A3S5Y183_RHOH1</name>
<evidence type="ECO:0000313" key="3">
    <source>
        <dbReference type="EMBL" id="CBH46285.1"/>
    </source>
</evidence>